<feature type="compositionally biased region" description="Basic and acidic residues" evidence="1">
    <location>
        <begin position="39"/>
        <end position="52"/>
    </location>
</feature>
<dbReference type="AlphaFoldDB" id="A0AAE1BUC8"/>
<comment type="caution">
    <text evidence="2">The sequence shown here is derived from an EMBL/GenBank/DDBJ whole genome shotgun (WGS) entry which is preliminary data.</text>
</comment>
<name>A0AAE1BUC8_PETCI</name>
<evidence type="ECO:0000256" key="1">
    <source>
        <dbReference type="SAM" id="MobiDB-lite"/>
    </source>
</evidence>
<feature type="region of interest" description="Disordered" evidence="1">
    <location>
        <begin position="39"/>
        <end position="101"/>
    </location>
</feature>
<feature type="region of interest" description="Disordered" evidence="1">
    <location>
        <begin position="178"/>
        <end position="220"/>
    </location>
</feature>
<sequence length="220" mass="26510">MPRWSSLWTNSGNVFEVGMMRQKEAAKVKKSSTEVVKKNIMGEDSSKSEFDGSKLLARRTADSDNQETQRLRDLQERDEYSERLRQRDDERTRKVAEKEDQKTFEEAAKRLQLEKEDREKVFVKYLVKRKDDKQKELEADIKDDEYFFKEEDLIERERKDCKYKRSVLKLAKEYDPVQDAENEQRYVTPDEKVSVDDRDVEVDEREKKRGYEQKKWRKTS</sequence>
<feature type="compositionally biased region" description="Basic and acidic residues" evidence="1">
    <location>
        <begin position="59"/>
        <end position="101"/>
    </location>
</feature>
<evidence type="ECO:0000313" key="3">
    <source>
        <dbReference type="Proteomes" id="UP001286313"/>
    </source>
</evidence>
<feature type="compositionally biased region" description="Basic and acidic residues" evidence="1">
    <location>
        <begin position="204"/>
        <end position="214"/>
    </location>
</feature>
<dbReference type="EMBL" id="JAWQEG010005660">
    <property type="protein sequence ID" value="KAK3857226.1"/>
    <property type="molecule type" value="Genomic_DNA"/>
</dbReference>
<proteinExistence type="predicted"/>
<dbReference type="Proteomes" id="UP001286313">
    <property type="component" value="Unassembled WGS sequence"/>
</dbReference>
<protein>
    <submittedName>
        <fullName evidence="2">Uncharacterized protein</fullName>
    </submittedName>
</protein>
<accession>A0AAE1BUC8</accession>
<keyword evidence="3" id="KW-1185">Reference proteome</keyword>
<gene>
    <name evidence="2" type="ORF">Pcinc_036509</name>
</gene>
<evidence type="ECO:0000313" key="2">
    <source>
        <dbReference type="EMBL" id="KAK3857226.1"/>
    </source>
</evidence>
<reference evidence="2" key="1">
    <citation type="submission" date="2023-10" db="EMBL/GenBank/DDBJ databases">
        <title>Genome assemblies of two species of porcelain crab, Petrolisthes cinctipes and Petrolisthes manimaculis (Anomura: Porcellanidae).</title>
        <authorList>
            <person name="Angst P."/>
        </authorList>
    </citation>
    <scope>NUCLEOTIDE SEQUENCE</scope>
    <source>
        <strain evidence="2">PB745_01</strain>
        <tissue evidence="2">Gill</tissue>
    </source>
</reference>
<feature type="compositionally biased region" description="Basic and acidic residues" evidence="1">
    <location>
        <begin position="182"/>
        <end position="197"/>
    </location>
</feature>
<organism evidence="2 3">
    <name type="scientific">Petrolisthes cinctipes</name>
    <name type="common">Flat porcelain crab</name>
    <dbReference type="NCBI Taxonomy" id="88211"/>
    <lineage>
        <taxon>Eukaryota</taxon>
        <taxon>Metazoa</taxon>
        <taxon>Ecdysozoa</taxon>
        <taxon>Arthropoda</taxon>
        <taxon>Crustacea</taxon>
        <taxon>Multicrustacea</taxon>
        <taxon>Malacostraca</taxon>
        <taxon>Eumalacostraca</taxon>
        <taxon>Eucarida</taxon>
        <taxon>Decapoda</taxon>
        <taxon>Pleocyemata</taxon>
        <taxon>Anomura</taxon>
        <taxon>Galatheoidea</taxon>
        <taxon>Porcellanidae</taxon>
        <taxon>Petrolisthes</taxon>
    </lineage>
</organism>